<comment type="cofactor">
    <cofactor evidence="1">
        <name>Mn(2+)</name>
        <dbReference type="ChEBI" id="CHEBI:29035"/>
    </cofactor>
</comment>
<keyword evidence="6" id="KW-1185">Reference proteome</keyword>
<feature type="binding site" evidence="1">
    <location>
        <position position="233"/>
    </location>
    <ligand>
        <name>prenylated FMN</name>
        <dbReference type="ChEBI" id="CHEBI:87746"/>
    </ligand>
</feature>
<keyword evidence="1" id="KW-0479">Metal-binding</keyword>
<comment type="caution">
    <text evidence="5">The sequence shown here is derived from an EMBL/GenBank/DDBJ whole genome shotgun (WGS) entry which is preliminary data.</text>
</comment>
<feature type="binding site" evidence="1">
    <location>
        <position position="192"/>
    </location>
    <ligand>
        <name>Mn(2+)</name>
        <dbReference type="ChEBI" id="CHEBI:29035"/>
    </ligand>
</feature>
<comment type="catalytic activity">
    <reaction evidence="1">
        <text>(E)-cinnamate + H(+) = styrene + CO2</text>
        <dbReference type="Rhea" id="RHEA:46920"/>
        <dbReference type="ChEBI" id="CHEBI:15378"/>
        <dbReference type="ChEBI" id="CHEBI:15669"/>
        <dbReference type="ChEBI" id="CHEBI:16526"/>
        <dbReference type="ChEBI" id="CHEBI:27452"/>
        <dbReference type="EC" id="4.1.1.102"/>
    </reaction>
</comment>
<gene>
    <name evidence="1" type="primary">FDC1</name>
    <name evidence="5" type="ORF">PRZ48_013998</name>
</gene>
<keyword evidence="1" id="KW-0210">Decarboxylase</keyword>
<evidence type="ECO:0000259" key="3">
    <source>
        <dbReference type="Pfam" id="PF20695"/>
    </source>
</evidence>
<dbReference type="InterPro" id="IPR002830">
    <property type="entry name" value="UbiD"/>
</dbReference>
<dbReference type="SUPFAM" id="SSF50475">
    <property type="entry name" value="FMN-binding split barrel"/>
    <property type="match status" value="1"/>
</dbReference>
<comment type="catalytic activity">
    <reaction evidence="1">
        <text>(E)-ferulate + H(+) = 2-methoxy-4-vinylphenol + CO2</text>
        <dbReference type="Rhea" id="RHEA:33807"/>
        <dbReference type="ChEBI" id="CHEBI:15378"/>
        <dbReference type="ChEBI" id="CHEBI:16526"/>
        <dbReference type="ChEBI" id="CHEBI:29749"/>
        <dbReference type="ChEBI" id="CHEBI:42438"/>
        <dbReference type="EC" id="4.1.1.102"/>
    </reaction>
</comment>
<dbReference type="InterPro" id="IPR049381">
    <property type="entry name" value="UbiD-like_C"/>
</dbReference>
<comment type="subunit">
    <text evidence="1">Homodimer. May form higher order oligomers.</text>
</comment>
<comment type="catalytic activity">
    <reaction evidence="1">
        <text>(E)-4-coumarate + H(+) = 4-vinylphenol + CO2</text>
        <dbReference type="Rhea" id="RHEA:33227"/>
        <dbReference type="ChEBI" id="CHEBI:1883"/>
        <dbReference type="ChEBI" id="CHEBI:12876"/>
        <dbReference type="ChEBI" id="CHEBI:15378"/>
        <dbReference type="ChEBI" id="CHEBI:16526"/>
        <dbReference type="EC" id="4.1.1.102"/>
    </reaction>
</comment>
<feature type="binding site" evidence="1">
    <location>
        <position position="391"/>
    </location>
    <ligand>
        <name>prenylated FMN</name>
        <dbReference type="ChEBI" id="CHEBI:87746"/>
    </ligand>
</feature>
<dbReference type="Gene3D" id="1.20.5.4570">
    <property type="match status" value="1"/>
</dbReference>
<keyword evidence="1" id="KW-0456">Lyase</keyword>
<evidence type="ECO:0000313" key="6">
    <source>
        <dbReference type="Proteomes" id="UP001305779"/>
    </source>
</evidence>
<dbReference type="InterPro" id="IPR049383">
    <property type="entry name" value="UbiD-like_N"/>
</dbReference>
<feature type="binding site" evidence="1">
    <location>
        <position position="233"/>
    </location>
    <ligand>
        <name>Mn(2+)</name>
        <dbReference type="ChEBI" id="CHEBI:29035"/>
    </ligand>
</feature>
<dbReference type="NCBIfam" id="TIGR00148">
    <property type="entry name" value="UbiD family decarboxylase"/>
    <property type="match status" value="1"/>
</dbReference>
<comment type="subcellular location">
    <subcellularLocation>
        <location evidence="1">Cytoplasm</location>
    </subcellularLocation>
</comment>
<dbReference type="Proteomes" id="UP001305779">
    <property type="component" value="Unassembled WGS sequence"/>
</dbReference>
<reference evidence="5 6" key="1">
    <citation type="journal article" date="2023" name="G3 (Bethesda)">
        <title>A chromosome-level genome assembly of Zasmidium syzygii isolated from banana leaves.</title>
        <authorList>
            <person name="van Westerhoven A.C."/>
            <person name="Mehrabi R."/>
            <person name="Talebi R."/>
            <person name="Steentjes M.B.F."/>
            <person name="Corcolon B."/>
            <person name="Chong P.A."/>
            <person name="Kema G.H.J."/>
            <person name="Seidl M.F."/>
        </authorList>
    </citation>
    <scope>NUCLEOTIDE SEQUENCE [LARGE SCALE GENOMIC DNA]</scope>
    <source>
        <strain evidence="5 6">P124</strain>
    </source>
</reference>
<accession>A0ABR0DZS2</accession>
<comment type="cofactor">
    <cofactor evidence="1">
        <name>prenylated FMN</name>
        <dbReference type="ChEBI" id="CHEBI:87746"/>
    </cofactor>
    <text evidence="1">Binds 1 prenylated FMN per subunit.</text>
</comment>
<dbReference type="Pfam" id="PF20695">
    <property type="entry name" value="UbiD_N"/>
    <property type="match status" value="1"/>
</dbReference>
<comment type="function">
    <text evidence="1">Catalyzes the reversible decarboxylation of aromatic carboxylic acids like ferulic acid, p-coumaric acid or cinnamic acid, producing the corresponding vinyl derivatives 4-vinylphenol, 4-vinylguaiacol, and styrene, respectively, which play the role of aroma metabolites.</text>
</comment>
<feature type="domain" description="3-octaprenyl-4-hydroxybenzoate carboxy-lyase-like C-terminal" evidence="4">
    <location>
        <begin position="324"/>
        <end position="453"/>
    </location>
</feature>
<dbReference type="PANTHER" id="PTHR30108:SF17">
    <property type="entry name" value="FERULIC ACID DECARBOXYLASE 1"/>
    <property type="match status" value="1"/>
</dbReference>
<feature type="active site" description="Proton donor" evidence="1">
    <location>
        <position position="282"/>
    </location>
</feature>
<evidence type="ECO:0000259" key="2">
    <source>
        <dbReference type="Pfam" id="PF01977"/>
    </source>
</evidence>
<keyword evidence="1" id="KW-0963">Cytoplasm</keyword>
<dbReference type="SUPFAM" id="SSF143968">
    <property type="entry name" value="UbiD C-terminal domain-like"/>
    <property type="match status" value="1"/>
</dbReference>
<proteinExistence type="inferred from homology"/>
<feature type="binding site" evidence="1">
    <location>
        <position position="169"/>
    </location>
    <ligand>
        <name>Mn(2+)</name>
        <dbReference type="ChEBI" id="CHEBI:29035"/>
    </ligand>
</feature>
<dbReference type="PANTHER" id="PTHR30108">
    <property type="entry name" value="3-OCTAPRENYL-4-HYDROXYBENZOATE CARBOXY-LYASE-RELATED"/>
    <property type="match status" value="1"/>
</dbReference>
<dbReference type="InterPro" id="IPR048304">
    <property type="entry name" value="UbiD_Rift_dom"/>
</dbReference>
<feature type="binding site" evidence="1">
    <location>
        <begin position="191"/>
        <end position="192"/>
    </location>
    <ligand>
        <name>prenylated FMN</name>
        <dbReference type="ChEBI" id="CHEBI:87746"/>
    </ligand>
</feature>
<name>A0ABR0DZS2_ZASCE</name>
<feature type="domain" description="3-octaprenyl-4-hydroxybenzoate carboxy-lyase-like N-terminal" evidence="3">
    <location>
        <begin position="15"/>
        <end position="104"/>
    </location>
</feature>
<sequence>MAPSEPPHSSFRAFVETLRSDGDIIEIDRSIDPHLECGAIIRKVCETNDKAPLFTNLKNAKSGFFDILGAPGSLRPKPQERFGRLARHLGMPATSSLRQISEELLKDAEKEGIEPKKVATGPRKEHVLKKGEFDITQWAAPLLHQDDGGKYLQTYGINIATTPDGSWTNWSVNRAQVHGKDSLVVYVAEPQHIWQVHEMWKKEGKDMPFAIAFGVPPPAVLASSMALPENMSEGAFIGAQLGSPLEVVKCETNDILVPATSEIVLEGVLSITETAPEGPFGEMHNYLYPGETHERPVFHVHAVTHRDNAILPVSNCGRITDETHTIFGLIKGGEMRQIAKRRGLPVLDIAVCLETQTTWAAVSIDTARVRELGWNSEKLREEVGEAIYSEKPAAPFHRLILCGPDIDIYDFQDVMFAYSTRCRPSADETVFKGKRAFVKSPLRDDSSGKVVDDALLPAEYTHGQNWKRADFNESFPESVKEKVKSEWESMGFKKWS</sequence>
<keyword evidence="1" id="KW-0464">Manganese</keyword>
<evidence type="ECO:0000313" key="5">
    <source>
        <dbReference type="EMBL" id="KAK4494642.1"/>
    </source>
</evidence>
<dbReference type="InterPro" id="IPR032903">
    <property type="entry name" value="FDC-like"/>
</dbReference>
<feature type="binding site" evidence="1">
    <location>
        <begin position="169"/>
        <end position="174"/>
    </location>
    <ligand>
        <name>prenylated FMN</name>
        <dbReference type="ChEBI" id="CHEBI:87746"/>
    </ligand>
</feature>
<dbReference type="Gene3D" id="3.40.1670.10">
    <property type="entry name" value="UbiD C-terminal domain-like"/>
    <property type="match status" value="1"/>
</dbReference>
<feature type="domain" description="3-octaprenyl-4-hydroxybenzoate carboxy-lyase-like Rift-related" evidence="2">
    <location>
        <begin position="118"/>
        <end position="318"/>
    </location>
</feature>
<dbReference type="EMBL" id="JAXOVC010000013">
    <property type="protein sequence ID" value="KAK4494642.1"/>
    <property type="molecule type" value="Genomic_DNA"/>
</dbReference>
<evidence type="ECO:0000259" key="4">
    <source>
        <dbReference type="Pfam" id="PF20696"/>
    </source>
</evidence>
<evidence type="ECO:0000256" key="1">
    <source>
        <dbReference type="HAMAP-Rule" id="MF_03196"/>
    </source>
</evidence>
<protein>
    <recommendedName>
        <fullName evidence="1">Ferulic acid decarboxylase 1</fullName>
        <ecNumber evidence="1">4.1.1.102</ecNumber>
    </recommendedName>
    <alternativeName>
        <fullName evidence="1">Phenacrylate decarboxylase</fullName>
    </alternativeName>
</protein>
<dbReference type="EC" id="4.1.1.102" evidence="1"/>
<dbReference type="Pfam" id="PF20696">
    <property type="entry name" value="UbiD_C"/>
    <property type="match status" value="1"/>
</dbReference>
<organism evidence="5 6">
    <name type="scientific">Zasmidium cellare</name>
    <name type="common">Wine cellar mold</name>
    <name type="synonym">Racodium cellare</name>
    <dbReference type="NCBI Taxonomy" id="395010"/>
    <lineage>
        <taxon>Eukaryota</taxon>
        <taxon>Fungi</taxon>
        <taxon>Dikarya</taxon>
        <taxon>Ascomycota</taxon>
        <taxon>Pezizomycotina</taxon>
        <taxon>Dothideomycetes</taxon>
        <taxon>Dothideomycetidae</taxon>
        <taxon>Mycosphaerellales</taxon>
        <taxon>Mycosphaerellaceae</taxon>
        <taxon>Zasmidium</taxon>
    </lineage>
</organism>
<comment type="similarity">
    <text evidence="1">Belongs to the UbiD family. UbiD-like/FDC subfamily.</text>
</comment>
<dbReference type="Pfam" id="PF01977">
    <property type="entry name" value="UbiD"/>
    <property type="match status" value="1"/>
</dbReference>
<dbReference type="HAMAP" id="MF_01983">
    <property type="entry name" value="UbiD_FDC"/>
    <property type="match status" value="1"/>
</dbReference>